<evidence type="ECO:0000256" key="4">
    <source>
        <dbReference type="ARBA" id="ARBA00022764"/>
    </source>
</evidence>
<keyword evidence="4 5" id="KW-0574">Periplasm</keyword>
<reference evidence="7 8" key="1">
    <citation type="journal article" date="2016" name="Antonie Van Leeuwenhoek">
        <title>Denitratimonas tolerans gen. nov., sp. nov., a denitrifying bacterium isolated from a bioreactor for tannery wastewater treatment.</title>
        <authorList>
            <person name="Han S.I."/>
            <person name="Kim J.O."/>
            <person name="Lee Y.R."/>
            <person name="Ekpeghere K.I."/>
            <person name="Koh S.C."/>
            <person name="Whang K.S."/>
        </authorList>
    </citation>
    <scope>NUCLEOTIDE SEQUENCE [LARGE SCALE GENOMIC DNA]</scope>
    <source>
        <strain evidence="7 8">KACC 17565</strain>
    </source>
</reference>
<organism evidence="7 8">
    <name type="scientific">Denitratimonas tolerans</name>
    <dbReference type="NCBI Taxonomy" id="1338420"/>
    <lineage>
        <taxon>Bacteria</taxon>
        <taxon>Pseudomonadati</taxon>
        <taxon>Pseudomonadota</taxon>
        <taxon>Gammaproteobacteria</taxon>
        <taxon>Lysobacterales</taxon>
        <taxon>Lysobacteraceae</taxon>
        <taxon>Denitratimonas</taxon>
    </lineage>
</organism>
<dbReference type="Pfam" id="PF04052">
    <property type="entry name" value="TolB_N"/>
    <property type="match status" value="1"/>
</dbReference>
<comment type="function">
    <text evidence="5">Part of the Tol-Pal system, which plays a role in outer membrane invagination during cell division and is important for maintaining outer membrane integrity.</text>
</comment>
<evidence type="ECO:0000259" key="6">
    <source>
        <dbReference type="Pfam" id="PF04052"/>
    </source>
</evidence>
<dbReference type="EMBL" id="JBBDHC010000002">
    <property type="protein sequence ID" value="MEJ1248441.1"/>
    <property type="molecule type" value="Genomic_DNA"/>
</dbReference>
<protein>
    <recommendedName>
        <fullName evidence="5">Tol-Pal system protein TolB</fullName>
    </recommendedName>
</protein>
<evidence type="ECO:0000313" key="7">
    <source>
        <dbReference type="EMBL" id="MEJ1248441.1"/>
    </source>
</evidence>
<feature type="domain" description="TolB N-terminal" evidence="6">
    <location>
        <begin position="28"/>
        <end position="131"/>
    </location>
</feature>
<dbReference type="AlphaFoldDB" id="A0AAW9R280"/>
<keyword evidence="5" id="KW-0131">Cell cycle</keyword>
<proteinExistence type="inferred from homology"/>
<dbReference type="Gene3D" id="2.120.10.30">
    <property type="entry name" value="TolB, C-terminal domain"/>
    <property type="match status" value="1"/>
</dbReference>
<keyword evidence="8" id="KW-1185">Reference proteome</keyword>
<accession>A0AAW9R280</accession>
<comment type="similarity">
    <text evidence="2 5">Belongs to the TolB family.</text>
</comment>
<dbReference type="Proteomes" id="UP001364472">
    <property type="component" value="Unassembled WGS sequence"/>
</dbReference>
<dbReference type="PANTHER" id="PTHR36842:SF1">
    <property type="entry name" value="PROTEIN TOLB"/>
    <property type="match status" value="1"/>
</dbReference>
<name>A0AAW9R280_9GAMM</name>
<dbReference type="InterPro" id="IPR014167">
    <property type="entry name" value="Tol-Pal_TolB"/>
</dbReference>
<keyword evidence="3 5" id="KW-0732">Signal</keyword>
<dbReference type="InterPro" id="IPR011659">
    <property type="entry name" value="WD40"/>
</dbReference>
<evidence type="ECO:0000313" key="8">
    <source>
        <dbReference type="Proteomes" id="UP001364472"/>
    </source>
</evidence>
<gene>
    <name evidence="5 7" type="primary">tolB</name>
    <name evidence="7" type="ORF">WB794_01945</name>
</gene>
<dbReference type="HAMAP" id="MF_00671">
    <property type="entry name" value="TolB"/>
    <property type="match status" value="1"/>
</dbReference>
<dbReference type="NCBIfam" id="TIGR02800">
    <property type="entry name" value="propeller_TolB"/>
    <property type="match status" value="1"/>
</dbReference>
<evidence type="ECO:0000256" key="5">
    <source>
        <dbReference type="HAMAP-Rule" id="MF_00671"/>
    </source>
</evidence>
<dbReference type="SUPFAM" id="SSF52964">
    <property type="entry name" value="TolB, N-terminal domain"/>
    <property type="match status" value="1"/>
</dbReference>
<keyword evidence="5" id="KW-0132">Cell division</keyword>
<dbReference type="InterPro" id="IPR011042">
    <property type="entry name" value="6-blade_b-propeller_TolB-like"/>
</dbReference>
<comment type="caution">
    <text evidence="7">The sequence shown here is derived from an EMBL/GenBank/DDBJ whole genome shotgun (WGS) entry which is preliminary data.</text>
</comment>
<dbReference type="GO" id="GO:0042597">
    <property type="term" value="C:periplasmic space"/>
    <property type="evidence" value="ECO:0007669"/>
    <property type="project" value="UniProtKB-SubCell"/>
</dbReference>
<dbReference type="GO" id="GO:0017038">
    <property type="term" value="P:protein import"/>
    <property type="evidence" value="ECO:0007669"/>
    <property type="project" value="InterPro"/>
</dbReference>
<dbReference type="PANTHER" id="PTHR36842">
    <property type="entry name" value="PROTEIN TOLB HOMOLOG"/>
    <property type="match status" value="1"/>
</dbReference>
<sequence length="437" mass="47804">MCPMIRILLLLAVVLLPLRGLQAQTLEIDPIRGSAAALPIAVVPFDYLGVQVAPDTDVAAVVRADLNRSGSFRTLAERDLVERPLRQSDVNFGTWRLLKQDYLLVGRILDDPSGGYRTEFELFDVAKQERLLGLALNGRPGNMRDIAHQVADQVYEKILGVRGAFWTRMAYVTAVGTGRDMTYSLMIADADGYNPQTVVRSREPLLSPAWSPDGRRLAYVSFERGSSSIYIQDLSTGSREVVASFKGINGAPAFSPDGTRLALALSRTGNPEIYVMDLASRALTQLTSHWSIDTEPVFSIDGRSILFTSDRGGKPQIYEVPVAGGEAQRVTFSGQYNARASLEPGGRIAMAQGAGNVYRIAVLDRLHGSGGEVRFISPGNLDESPSFAPNGSMILYAARENQRGVLYVVSSDARVRQRLVLADGDVREPAWSPFRQR</sequence>
<dbReference type="Pfam" id="PF07676">
    <property type="entry name" value="PD40"/>
    <property type="match status" value="4"/>
</dbReference>
<evidence type="ECO:0000256" key="3">
    <source>
        <dbReference type="ARBA" id="ARBA00022729"/>
    </source>
</evidence>
<dbReference type="SUPFAM" id="SSF69304">
    <property type="entry name" value="Tricorn protease N-terminal domain"/>
    <property type="match status" value="1"/>
</dbReference>
<comment type="subunit">
    <text evidence="5">The Tol-Pal system is composed of five core proteins: the inner membrane proteins TolA, TolQ and TolR, the periplasmic protein TolB and the outer membrane protein Pal. They form a network linking the inner and outer membranes and the peptidoglycan layer.</text>
</comment>
<dbReference type="Gene3D" id="3.40.50.10070">
    <property type="entry name" value="TolB, N-terminal domain"/>
    <property type="match status" value="1"/>
</dbReference>
<comment type="subcellular location">
    <subcellularLocation>
        <location evidence="1 5">Periplasm</location>
    </subcellularLocation>
</comment>
<evidence type="ECO:0000256" key="1">
    <source>
        <dbReference type="ARBA" id="ARBA00004418"/>
    </source>
</evidence>
<evidence type="ECO:0000256" key="2">
    <source>
        <dbReference type="ARBA" id="ARBA00009820"/>
    </source>
</evidence>
<dbReference type="InterPro" id="IPR007195">
    <property type="entry name" value="TolB_N"/>
</dbReference>
<dbReference type="GO" id="GO:0051301">
    <property type="term" value="P:cell division"/>
    <property type="evidence" value="ECO:0007669"/>
    <property type="project" value="UniProtKB-UniRule"/>
</dbReference>